<name>A0ACC7P0U8_9BACL</name>
<keyword evidence="2" id="KW-1185">Reference proteome</keyword>
<dbReference type="EMBL" id="JBJURJ010000006">
    <property type="protein sequence ID" value="MFM9328922.1"/>
    <property type="molecule type" value="Genomic_DNA"/>
</dbReference>
<dbReference type="Proteomes" id="UP001631969">
    <property type="component" value="Unassembled WGS sequence"/>
</dbReference>
<reference evidence="1" key="1">
    <citation type="submission" date="2024-12" db="EMBL/GenBank/DDBJ databases">
        <authorList>
            <person name="Wu N."/>
        </authorList>
    </citation>
    <scope>NUCLEOTIDE SEQUENCE</scope>
    <source>
        <strain evidence="1">P15</strain>
    </source>
</reference>
<evidence type="ECO:0000313" key="1">
    <source>
        <dbReference type="EMBL" id="MFM9328922.1"/>
    </source>
</evidence>
<organism evidence="1 2">
    <name type="scientific">Paenibacillus mesotrionivorans</name>
    <dbReference type="NCBI Taxonomy" id="3160968"/>
    <lineage>
        <taxon>Bacteria</taxon>
        <taxon>Bacillati</taxon>
        <taxon>Bacillota</taxon>
        <taxon>Bacilli</taxon>
        <taxon>Bacillales</taxon>
        <taxon>Paenibacillaceae</taxon>
        <taxon>Paenibacillus</taxon>
    </lineage>
</organism>
<proteinExistence type="predicted"/>
<evidence type="ECO:0000313" key="2">
    <source>
        <dbReference type="Proteomes" id="UP001631969"/>
    </source>
</evidence>
<comment type="caution">
    <text evidence="1">The sequence shown here is derived from an EMBL/GenBank/DDBJ whole genome shotgun (WGS) entry which is preliminary data.</text>
</comment>
<keyword evidence="1" id="KW-0560">Oxidoreductase</keyword>
<protein>
    <submittedName>
        <fullName evidence="1">Glycerol dehydrogenase</fullName>
        <ecNumber evidence="1">1.1.1.6</ecNumber>
    </submittedName>
</protein>
<sequence>MKRSFISPSIYTQGDNRLLELGGYVRRVAGEGKVFLVAGKDDRQRVSHMLEEALRAEPFPLIYGDFSGRCTEGEISWLAELCAQEACTAVVGLGGGSALDTAKAVAHELNLPVIIVPTIASTDAPCSAVSVVYRDTGELSRYITLAKPPEVVLVDTGIIARAPVRFLVAGMGDGLSTWFEARANSRAAGGSGVSQAGEAIARRCYEVLLADAAAAKAACAADRAGEALERVVEAVLLLSGLGFENGGLAAAHAVNNGLTLLPETRSYLHGEIVAFCTLVQLVLEQAPANEVEEVLGFSTGLGLPVTLAQIGLGEVEDSRLWPAAQAACLPQNPMGNMPFPITPGNVLAALREADRLGRTALSRGEG</sequence>
<dbReference type="EC" id="1.1.1.6" evidence="1"/>
<accession>A0ACC7P0U8</accession>
<gene>
    <name evidence="1" type="ORF">ACI1P1_11520</name>
</gene>